<evidence type="ECO:0000313" key="1">
    <source>
        <dbReference type="EMBL" id="GAH40835.1"/>
    </source>
</evidence>
<protein>
    <submittedName>
        <fullName evidence="1">Uncharacterized protein</fullName>
    </submittedName>
</protein>
<feature type="non-terminal residue" evidence="1">
    <location>
        <position position="48"/>
    </location>
</feature>
<organism evidence="1">
    <name type="scientific">marine sediment metagenome</name>
    <dbReference type="NCBI Taxonomy" id="412755"/>
    <lineage>
        <taxon>unclassified sequences</taxon>
        <taxon>metagenomes</taxon>
        <taxon>ecological metagenomes</taxon>
    </lineage>
</organism>
<reference evidence="1" key="1">
    <citation type="journal article" date="2014" name="Front. Microbiol.">
        <title>High frequency of phylogenetically diverse reductive dehalogenase-homologous genes in deep subseafloor sedimentary metagenomes.</title>
        <authorList>
            <person name="Kawai M."/>
            <person name="Futagami T."/>
            <person name="Toyoda A."/>
            <person name="Takaki Y."/>
            <person name="Nishi S."/>
            <person name="Hori S."/>
            <person name="Arai W."/>
            <person name="Tsubouchi T."/>
            <person name="Morono Y."/>
            <person name="Uchiyama I."/>
            <person name="Ito T."/>
            <person name="Fujiyama A."/>
            <person name="Inagaki F."/>
            <person name="Takami H."/>
        </authorList>
    </citation>
    <scope>NUCLEOTIDE SEQUENCE</scope>
    <source>
        <strain evidence="1">Expedition CK06-06</strain>
    </source>
</reference>
<proteinExistence type="predicted"/>
<dbReference type="EMBL" id="BARU01005750">
    <property type="protein sequence ID" value="GAH40835.1"/>
    <property type="molecule type" value="Genomic_DNA"/>
</dbReference>
<name>X1G7L5_9ZZZZ</name>
<dbReference type="AlphaFoldDB" id="X1G7L5"/>
<sequence length="48" mass="5991">MSEQFQRFALKFKHTYKTLTDQQFYEAYDEAFHIIGFKDWTLTNLKYF</sequence>
<comment type="caution">
    <text evidence="1">The sequence shown here is derived from an EMBL/GenBank/DDBJ whole genome shotgun (WGS) entry which is preliminary data.</text>
</comment>
<gene>
    <name evidence="1" type="ORF">S03H2_11252</name>
</gene>
<accession>X1G7L5</accession>